<keyword evidence="2" id="KW-1185">Reference proteome</keyword>
<accession>A0AAV4NUE4</accession>
<dbReference type="AlphaFoldDB" id="A0AAV4NUE4"/>
<name>A0AAV4NUE4_CAEEX</name>
<organism evidence="1 2">
    <name type="scientific">Caerostris extrusa</name>
    <name type="common">Bark spider</name>
    <name type="synonym">Caerostris bankana</name>
    <dbReference type="NCBI Taxonomy" id="172846"/>
    <lineage>
        <taxon>Eukaryota</taxon>
        <taxon>Metazoa</taxon>
        <taxon>Ecdysozoa</taxon>
        <taxon>Arthropoda</taxon>
        <taxon>Chelicerata</taxon>
        <taxon>Arachnida</taxon>
        <taxon>Araneae</taxon>
        <taxon>Araneomorphae</taxon>
        <taxon>Entelegynae</taxon>
        <taxon>Araneoidea</taxon>
        <taxon>Araneidae</taxon>
        <taxon>Caerostris</taxon>
    </lineage>
</organism>
<reference evidence="1 2" key="1">
    <citation type="submission" date="2021-06" db="EMBL/GenBank/DDBJ databases">
        <title>Caerostris extrusa draft genome.</title>
        <authorList>
            <person name="Kono N."/>
            <person name="Arakawa K."/>
        </authorList>
    </citation>
    <scope>NUCLEOTIDE SEQUENCE [LARGE SCALE GENOMIC DNA]</scope>
</reference>
<protein>
    <submittedName>
        <fullName evidence="1">Uncharacterized protein</fullName>
    </submittedName>
</protein>
<evidence type="ECO:0000313" key="2">
    <source>
        <dbReference type="Proteomes" id="UP001054945"/>
    </source>
</evidence>
<comment type="caution">
    <text evidence="1">The sequence shown here is derived from an EMBL/GenBank/DDBJ whole genome shotgun (WGS) entry which is preliminary data.</text>
</comment>
<evidence type="ECO:0000313" key="1">
    <source>
        <dbReference type="EMBL" id="GIX88510.1"/>
    </source>
</evidence>
<proteinExistence type="predicted"/>
<dbReference type="Proteomes" id="UP001054945">
    <property type="component" value="Unassembled WGS sequence"/>
</dbReference>
<gene>
    <name evidence="1" type="ORF">CEXT_297011</name>
</gene>
<sequence>MLHSYINTISCTKLVIYERRGKKTVTQILLLMLYFNEYALTAAEETSNAPFLHQHHILCQICHKGTKVINSEKCFLETELLTNNQNRLITGDLVEQHVIKAKTSPAFLKQCWSFTYSAAHPSQGRLGDRLEELGTERGHTVNAPQFKRNRL</sequence>
<dbReference type="EMBL" id="BPLR01003773">
    <property type="protein sequence ID" value="GIX88510.1"/>
    <property type="molecule type" value="Genomic_DNA"/>
</dbReference>